<dbReference type="SUPFAM" id="SSF55961">
    <property type="entry name" value="Bet v1-like"/>
    <property type="match status" value="1"/>
</dbReference>
<dbReference type="Proteomes" id="UP001183388">
    <property type="component" value="Unassembled WGS sequence"/>
</dbReference>
<keyword evidence="2" id="KW-0472">Membrane</keyword>
<evidence type="ECO:0000313" key="3">
    <source>
        <dbReference type="EMBL" id="MDT0310597.1"/>
    </source>
</evidence>
<feature type="region of interest" description="Disordered" evidence="1">
    <location>
        <begin position="146"/>
        <end position="392"/>
    </location>
</feature>
<dbReference type="InterPro" id="IPR023393">
    <property type="entry name" value="START-like_dom_sf"/>
</dbReference>
<protein>
    <submittedName>
        <fullName evidence="3">SRPBCC domain-containing protein</fullName>
    </submittedName>
</protein>
<comment type="caution">
    <text evidence="3">The sequence shown here is derived from an EMBL/GenBank/DDBJ whole genome shotgun (WGS) entry which is preliminary data.</text>
</comment>
<feature type="compositionally biased region" description="Low complexity" evidence="1">
    <location>
        <begin position="227"/>
        <end position="245"/>
    </location>
</feature>
<evidence type="ECO:0000256" key="1">
    <source>
        <dbReference type="SAM" id="MobiDB-lite"/>
    </source>
</evidence>
<evidence type="ECO:0000256" key="2">
    <source>
        <dbReference type="SAM" id="Phobius"/>
    </source>
</evidence>
<accession>A0ABU2LH60</accession>
<keyword evidence="4" id="KW-1185">Reference proteome</keyword>
<gene>
    <name evidence="3" type="ORF">RM780_27150</name>
</gene>
<dbReference type="Gene3D" id="3.30.530.20">
    <property type="match status" value="1"/>
</dbReference>
<keyword evidence="2" id="KW-0812">Transmembrane</keyword>
<feature type="compositionally biased region" description="Low complexity" evidence="1">
    <location>
        <begin position="253"/>
        <end position="270"/>
    </location>
</feature>
<dbReference type="RefSeq" id="WP_311633563.1">
    <property type="nucleotide sequence ID" value="NZ_JAVREN010000083.1"/>
</dbReference>
<evidence type="ECO:0000313" key="4">
    <source>
        <dbReference type="Proteomes" id="UP001183388"/>
    </source>
</evidence>
<reference evidence="4" key="1">
    <citation type="submission" date="2023-07" db="EMBL/GenBank/DDBJ databases">
        <title>30 novel species of actinomycetes from the DSMZ collection.</title>
        <authorList>
            <person name="Nouioui I."/>
        </authorList>
    </citation>
    <scope>NUCLEOTIDE SEQUENCE [LARGE SCALE GENOMIC DNA]</scope>
    <source>
        <strain evidence="4">DSM 44917</strain>
    </source>
</reference>
<dbReference type="PANTHER" id="PTHR38588">
    <property type="entry name" value="BLL0334 PROTEIN"/>
    <property type="match status" value="1"/>
</dbReference>
<feature type="compositionally biased region" description="Low complexity" evidence="1">
    <location>
        <begin position="281"/>
        <end position="329"/>
    </location>
</feature>
<feature type="compositionally biased region" description="Basic and acidic residues" evidence="1">
    <location>
        <begin position="330"/>
        <end position="339"/>
    </location>
</feature>
<dbReference type="InterPro" id="IPR010419">
    <property type="entry name" value="CO_DH_gsu"/>
</dbReference>
<dbReference type="EMBL" id="JAVREN010000083">
    <property type="protein sequence ID" value="MDT0310597.1"/>
    <property type="molecule type" value="Genomic_DNA"/>
</dbReference>
<proteinExistence type="predicted"/>
<sequence>MEHEVFLPCPAGAVRAALGTLADPERLARCVPGLQLDADPSGAAAVGRLKLRIGSSSITYRGTLTLTERGEGVDVQAEGTEARGTGTASVLLSLVPRPVEDGSGTTLSFSGTIGAKGRLTDFDPAQRETAGRRLLDRFAAALGDVLGADDPGPDTAAAGRSAAARPSADAGGAYAADAAAESESGLDEPGAAEAAPGQAAPPADVGPDRTDGHAAGAGTVRDESESSADAAAVRDALDSSADAGSGLEGGLGESESPASGDTSGASADGADGLGESESAGAASRLAVPDADAAAEPAEGPPAAEAGADATAGSAVAGAEPGADAGPGRADAAEPARAESVDGPAGVGGREACADEEDVPVVGGIGGPEDNEPVIPGIPAAPEERGGAGVEIPAPAIDPEEEAVAEAAGVTAGPPEPEADFARRTMIGRSAEEVDHAPPRGRYAPAPAPGSVPDPASTLRWAAPTAALAVASALVLTRTLRRRARRRRS</sequence>
<organism evidence="3 4">
    <name type="scientific">Streptomyces boetiae</name>
    <dbReference type="NCBI Taxonomy" id="3075541"/>
    <lineage>
        <taxon>Bacteria</taxon>
        <taxon>Bacillati</taxon>
        <taxon>Actinomycetota</taxon>
        <taxon>Actinomycetes</taxon>
        <taxon>Kitasatosporales</taxon>
        <taxon>Streptomycetaceae</taxon>
        <taxon>Streptomyces</taxon>
    </lineage>
</organism>
<keyword evidence="2" id="KW-1133">Transmembrane helix</keyword>
<feature type="transmembrane region" description="Helical" evidence="2">
    <location>
        <begin position="460"/>
        <end position="479"/>
    </location>
</feature>
<dbReference type="Pfam" id="PF06240">
    <property type="entry name" value="COXG"/>
    <property type="match status" value="1"/>
</dbReference>
<feature type="compositionally biased region" description="Low complexity" evidence="1">
    <location>
        <begin position="146"/>
        <end position="205"/>
    </location>
</feature>
<feature type="region of interest" description="Disordered" evidence="1">
    <location>
        <begin position="430"/>
        <end position="456"/>
    </location>
</feature>
<dbReference type="PANTHER" id="PTHR38588:SF1">
    <property type="entry name" value="BLL0334 PROTEIN"/>
    <property type="match status" value="1"/>
</dbReference>
<name>A0ABU2LH60_9ACTN</name>